<dbReference type="RefSeq" id="WP_210227398.1">
    <property type="nucleotide sequence ID" value="NZ_CP072800.1"/>
</dbReference>
<evidence type="ECO:0000313" key="3">
    <source>
        <dbReference type="EMBL" id="QTR50232.1"/>
    </source>
</evidence>
<dbReference type="EMBL" id="CP072800">
    <property type="protein sequence ID" value="QTR50232.1"/>
    <property type="molecule type" value="Genomic_DNA"/>
</dbReference>
<accession>A0ABX7X498</accession>
<keyword evidence="1" id="KW-0472">Membrane</keyword>
<dbReference type="Proteomes" id="UP000672027">
    <property type="component" value="Chromosome"/>
</dbReference>
<sequence>MKHSDRIAEKQSLQRQRGFVFKLLHSLLIVVVVVGLIVLYKTGNLDFLHGIPAYLSRVFEIPQHQQRSSPDSHRWSDDLYVQTSRTRPVDAVQRSQEDSLYSENRRYAVQVAAGYDSRQLYDLRDALIRDGYDAYLVSLNNSQGMSFKLRVGSYTQRMDAEAMRDRLRRRYPQKLGGSFIVQGE</sequence>
<protein>
    <submittedName>
        <fullName evidence="3">SPOR domain-containing protein</fullName>
    </submittedName>
</protein>
<dbReference type="Gene3D" id="3.30.70.1070">
    <property type="entry name" value="Sporulation related repeat"/>
    <property type="match status" value="1"/>
</dbReference>
<gene>
    <name evidence="3" type="ORF">J8380_01205</name>
</gene>
<dbReference type="Pfam" id="PF05036">
    <property type="entry name" value="SPOR"/>
    <property type="match status" value="1"/>
</dbReference>
<keyword evidence="1" id="KW-0812">Transmembrane</keyword>
<dbReference type="InterPro" id="IPR036680">
    <property type="entry name" value="SPOR-like_sf"/>
</dbReference>
<keyword evidence="1" id="KW-1133">Transmembrane helix</keyword>
<organism evidence="3 4">
    <name type="scientific">Candidatus Thiothrix anitrata</name>
    <dbReference type="NCBI Taxonomy" id="2823902"/>
    <lineage>
        <taxon>Bacteria</taxon>
        <taxon>Pseudomonadati</taxon>
        <taxon>Pseudomonadota</taxon>
        <taxon>Gammaproteobacteria</taxon>
        <taxon>Thiotrichales</taxon>
        <taxon>Thiotrichaceae</taxon>
        <taxon>Thiothrix</taxon>
    </lineage>
</organism>
<keyword evidence="4" id="KW-1185">Reference proteome</keyword>
<reference evidence="3 4" key="1">
    <citation type="submission" date="2021-04" db="EMBL/GenBank/DDBJ databases">
        <title>Genomics, taxonomy and metabolism of representatives of sulfur bacteria of the genus Thiothrix: Thiothrix fructosivorans QT, Thiothrix unzii A1T and three new species, Thiothrix subterranea sp. nov., Thiothrix litoralis sp. nov. and 'Candidatus Thiothrix anitrata' sp. nov.</title>
        <authorList>
            <person name="Ravin N.V."/>
            <person name="Smolyakov D."/>
            <person name="Rudenko T.S."/>
            <person name="Mardanov A.V."/>
            <person name="Beletsky A.V."/>
            <person name="Markov N.D."/>
            <person name="Fomenkov A.I."/>
            <person name="Roberts R.J."/>
            <person name="Karnachuk O.V."/>
            <person name="Novikov A."/>
            <person name="Grabovich M.Y."/>
        </authorList>
    </citation>
    <scope>NUCLEOTIDE SEQUENCE [LARGE SCALE GENOMIC DNA]</scope>
    <source>
        <strain evidence="3 4">A52</strain>
    </source>
</reference>
<feature type="transmembrane region" description="Helical" evidence="1">
    <location>
        <begin position="20"/>
        <end position="40"/>
    </location>
</feature>
<dbReference type="InterPro" id="IPR007730">
    <property type="entry name" value="SPOR-like_dom"/>
</dbReference>
<evidence type="ECO:0000313" key="4">
    <source>
        <dbReference type="Proteomes" id="UP000672027"/>
    </source>
</evidence>
<dbReference type="PROSITE" id="PS51724">
    <property type="entry name" value="SPOR"/>
    <property type="match status" value="1"/>
</dbReference>
<evidence type="ECO:0000256" key="1">
    <source>
        <dbReference type="SAM" id="Phobius"/>
    </source>
</evidence>
<name>A0ABX7X498_9GAMM</name>
<feature type="domain" description="SPOR" evidence="2">
    <location>
        <begin position="101"/>
        <end position="182"/>
    </location>
</feature>
<proteinExistence type="predicted"/>
<dbReference type="SUPFAM" id="SSF110997">
    <property type="entry name" value="Sporulation related repeat"/>
    <property type="match status" value="1"/>
</dbReference>
<evidence type="ECO:0000259" key="2">
    <source>
        <dbReference type="PROSITE" id="PS51724"/>
    </source>
</evidence>